<name>A0A0L0V031_9BASI</name>
<gene>
    <name evidence="2" type="ORF">PSTG_14036</name>
</gene>
<evidence type="ECO:0000313" key="2">
    <source>
        <dbReference type="EMBL" id="KNE92526.1"/>
    </source>
</evidence>
<evidence type="ECO:0000313" key="3">
    <source>
        <dbReference type="Proteomes" id="UP000054564"/>
    </source>
</evidence>
<dbReference type="PANTHER" id="PTHR33069:SF3">
    <property type="entry name" value="DYNEIN HEAVY CHAIN TAIL DOMAIN-CONTAINING PROTEIN"/>
    <property type="match status" value="1"/>
</dbReference>
<reference evidence="3" key="1">
    <citation type="submission" date="2014-03" db="EMBL/GenBank/DDBJ databases">
        <title>The Genome Sequence of Puccinia striiformis f. sp. tritici PST-78.</title>
        <authorList>
            <consortium name="The Broad Institute Genome Sequencing Platform"/>
            <person name="Cuomo C."/>
            <person name="Hulbert S."/>
            <person name="Chen X."/>
            <person name="Walker B."/>
            <person name="Young S.K."/>
            <person name="Zeng Q."/>
            <person name="Gargeya S."/>
            <person name="Fitzgerald M."/>
            <person name="Haas B."/>
            <person name="Abouelleil A."/>
            <person name="Alvarado L."/>
            <person name="Arachchi H.M."/>
            <person name="Berlin A.M."/>
            <person name="Chapman S.B."/>
            <person name="Goldberg J."/>
            <person name="Griggs A."/>
            <person name="Gujja S."/>
            <person name="Hansen M."/>
            <person name="Howarth C."/>
            <person name="Imamovic A."/>
            <person name="Larimer J."/>
            <person name="McCowan C."/>
            <person name="Montmayeur A."/>
            <person name="Murphy C."/>
            <person name="Neiman D."/>
            <person name="Pearson M."/>
            <person name="Priest M."/>
            <person name="Roberts A."/>
            <person name="Saif S."/>
            <person name="Shea T."/>
            <person name="Sisk P."/>
            <person name="Sykes S."/>
            <person name="Wortman J."/>
            <person name="Nusbaum C."/>
            <person name="Birren B."/>
        </authorList>
    </citation>
    <scope>NUCLEOTIDE SEQUENCE [LARGE SCALE GENOMIC DNA]</scope>
    <source>
        <strain evidence="3">race PST-78</strain>
    </source>
</reference>
<keyword evidence="3" id="KW-1185">Reference proteome</keyword>
<evidence type="ECO:0000256" key="1">
    <source>
        <dbReference type="SAM" id="MobiDB-lite"/>
    </source>
</evidence>
<organism evidence="2 3">
    <name type="scientific">Puccinia striiformis f. sp. tritici PST-78</name>
    <dbReference type="NCBI Taxonomy" id="1165861"/>
    <lineage>
        <taxon>Eukaryota</taxon>
        <taxon>Fungi</taxon>
        <taxon>Dikarya</taxon>
        <taxon>Basidiomycota</taxon>
        <taxon>Pucciniomycotina</taxon>
        <taxon>Pucciniomycetes</taxon>
        <taxon>Pucciniales</taxon>
        <taxon>Pucciniaceae</taxon>
        <taxon>Puccinia</taxon>
    </lineage>
</organism>
<accession>A0A0L0V031</accession>
<sequence>MFEQVKRVRLMPSTGTEETPQIDQTSSRKERFLQLHSSILPHLRNQLTTSKRALESEFQENPGPKLKLVSEIECGLYDTIQQIKSAIVIIFPKREPFGHCSITNDQHLNELKYFRLHWMEDSLNLLLSDLEKVTKACLELIRQLKLSAEDSDYRNDINFARKPLVDDILHALEKIESSIEWLSGSELEIVQARWTSQTSQTDIDEKLEALMQLIISPGHINPEIRRLQRVPRYLARQVIPILKLSRLFFKKLSKREMNQYRPQKSFTQMCTNDMACLANTQTNIVCKLKDIMNYMASFQRSPRGAHATTFRLFTETANRIKTYFQHCIFIIHLYILPLISNTDSFSTQDHFKNWLLTWNTQFTLAHHNFLHEVNTFLSPSS</sequence>
<dbReference type="Proteomes" id="UP000054564">
    <property type="component" value="Unassembled WGS sequence"/>
</dbReference>
<feature type="compositionally biased region" description="Polar residues" evidence="1">
    <location>
        <begin position="13"/>
        <end position="25"/>
    </location>
</feature>
<feature type="region of interest" description="Disordered" evidence="1">
    <location>
        <begin position="1"/>
        <end position="27"/>
    </location>
</feature>
<dbReference type="EMBL" id="AJIL01000161">
    <property type="protein sequence ID" value="KNE92526.1"/>
    <property type="molecule type" value="Genomic_DNA"/>
</dbReference>
<comment type="caution">
    <text evidence="2">The sequence shown here is derived from an EMBL/GenBank/DDBJ whole genome shotgun (WGS) entry which is preliminary data.</text>
</comment>
<dbReference type="PANTHER" id="PTHR33069">
    <property type="entry name" value="CHROMOSOME 7, WHOLE GENOME SHOTGUN SEQUENCE-RELATED"/>
    <property type="match status" value="1"/>
</dbReference>
<proteinExistence type="predicted"/>
<dbReference type="AlphaFoldDB" id="A0A0L0V031"/>
<protein>
    <submittedName>
        <fullName evidence="2">Uncharacterized protein</fullName>
    </submittedName>
</protein>